<dbReference type="RefSeq" id="XP_022137239.1">
    <property type="nucleotide sequence ID" value="XM_022281547.1"/>
</dbReference>
<dbReference type="GeneID" id="111008751"/>
<keyword evidence="2" id="KW-1185">Reference proteome</keyword>
<dbReference type="PROSITE" id="PS50005">
    <property type="entry name" value="TPR"/>
    <property type="match status" value="1"/>
</dbReference>
<evidence type="ECO:0000313" key="3">
    <source>
        <dbReference type="RefSeq" id="XP_022137239.1"/>
    </source>
</evidence>
<feature type="repeat" description="TPR" evidence="1">
    <location>
        <begin position="203"/>
        <end position="236"/>
    </location>
</feature>
<evidence type="ECO:0000256" key="1">
    <source>
        <dbReference type="PROSITE-ProRule" id="PRU00339"/>
    </source>
</evidence>
<protein>
    <submittedName>
        <fullName evidence="3">Sperm-associated antigen 1</fullName>
    </submittedName>
</protein>
<reference evidence="3" key="1">
    <citation type="submission" date="2025-08" db="UniProtKB">
        <authorList>
            <consortium name="RefSeq"/>
        </authorList>
    </citation>
    <scope>IDENTIFICATION</scope>
    <source>
        <strain evidence="3">OHB3-1</strain>
    </source>
</reference>
<dbReference type="Pfam" id="PF13181">
    <property type="entry name" value="TPR_8"/>
    <property type="match status" value="1"/>
</dbReference>
<gene>
    <name evidence="3" type="primary">LOC111008751</name>
</gene>
<name>A0A6J1C6P2_MOMCH</name>
<dbReference type="InterPro" id="IPR011990">
    <property type="entry name" value="TPR-like_helical_dom_sf"/>
</dbReference>
<dbReference type="KEGG" id="mcha:111008751"/>
<dbReference type="InterPro" id="IPR036249">
    <property type="entry name" value="Thioredoxin-like_sf"/>
</dbReference>
<accession>A0A6J1C6P2</accession>
<dbReference type="SUPFAM" id="SSF48452">
    <property type="entry name" value="TPR-like"/>
    <property type="match status" value="1"/>
</dbReference>
<dbReference type="SMART" id="SM00028">
    <property type="entry name" value="TPR"/>
    <property type="match status" value="3"/>
</dbReference>
<dbReference type="Gene3D" id="1.25.40.10">
    <property type="entry name" value="Tetratricopeptide repeat domain"/>
    <property type="match status" value="1"/>
</dbReference>
<dbReference type="AlphaFoldDB" id="A0A6J1C6P2"/>
<dbReference type="Proteomes" id="UP000504603">
    <property type="component" value="Unplaced"/>
</dbReference>
<dbReference type="OrthoDB" id="2423701at2759"/>
<evidence type="ECO:0000313" key="2">
    <source>
        <dbReference type="Proteomes" id="UP000504603"/>
    </source>
</evidence>
<sequence length="260" mass="28114">MKATAGFVCDPHAPFRLLPNHTSFSTSISRYKRSPIRFHAHNQEIRVCTNRTCRRQGSFQTLETLNGLAPPTITVNSCGCLGKCGAGPNVAVLPDGFVVGHCGTPARAAELMMGLSGSGGGYDPLSVSKSLEALALRKRAETEMEEGDFSQADLHLSQAIELKPCGGIHIIFKDRSIVRLAQGNYSGALEDANEALKVAPQYTEGYICQGDAFFAMDHFDSAETSYSTALEIDPSIRRSKSFKARVDKLQEKLSAVNISI</sequence>
<dbReference type="InterPro" id="IPR019734">
    <property type="entry name" value="TPR_rpt"/>
</dbReference>
<dbReference type="SUPFAM" id="SSF52833">
    <property type="entry name" value="Thioredoxin-like"/>
    <property type="match status" value="1"/>
</dbReference>
<dbReference type="PANTHER" id="PTHR47682">
    <property type="entry name" value="TETRATRICOPEPTIDE REPEAT (TPR)-CONTAINING PROTEIN"/>
    <property type="match status" value="1"/>
</dbReference>
<dbReference type="CDD" id="cd02980">
    <property type="entry name" value="TRX_Fd_family"/>
    <property type="match status" value="1"/>
</dbReference>
<organism evidence="2 3">
    <name type="scientific">Momordica charantia</name>
    <name type="common">Bitter gourd</name>
    <name type="synonym">Balsam pear</name>
    <dbReference type="NCBI Taxonomy" id="3673"/>
    <lineage>
        <taxon>Eukaryota</taxon>
        <taxon>Viridiplantae</taxon>
        <taxon>Streptophyta</taxon>
        <taxon>Embryophyta</taxon>
        <taxon>Tracheophyta</taxon>
        <taxon>Spermatophyta</taxon>
        <taxon>Magnoliopsida</taxon>
        <taxon>eudicotyledons</taxon>
        <taxon>Gunneridae</taxon>
        <taxon>Pentapetalae</taxon>
        <taxon>rosids</taxon>
        <taxon>fabids</taxon>
        <taxon>Cucurbitales</taxon>
        <taxon>Cucurbitaceae</taxon>
        <taxon>Momordiceae</taxon>
        <taxon>Momordica</taxon>
    </lineage>
</organism>
<proteinExistence type="predicted"/>
<dbReference type="PANTHER" id="PTHR47682:SF1">
    <property type="entry name" value="TETRATRICOPEPTIDE REPEAT (TPR)-CONTAINING PROTEIN"/>
    <property type="match status" value="1"/>
</dbReference>
<keyword evidence="1" id="KW-0802">TPR repeat</keyword>
<dbReference type="Gene3D" id="3.40.30.10">
    <property type="entry name" value="Glutaredoxin"/>
    <property type="match status" value="1"/>
</dbReference>